<name>A0A0D9QQM0_PLAFR</name>
<dbReference type="InterPro" id="IPR052648">
    <property type="entry name" value="Ser-tRNA(Sec)_kinase"/>
</dbReference>
<keyword evidence="2" id="KW-1185">Reference proteome</keyword>
<evidence type="ECO:0000313" key="2">
    <source>
        <dbReference type="Proteomes" id="UP000054561"/>
    </source>
</evidence>
<dbReference type="Proteomes" id="UP000054561">
    <property type="component" value="Unassembled WGS sequence"/>
</dbReference>
<dbReference type="InterPro" id="IPR027417">
    <property type="entry name" value="P-loop_NTPase"/>
</dbReference>
<dbReference type="AlphaFoldDB" id="A0A0D9QQM0"/>
<dbReference type="EMBL" id="KQ001653">
    <property type="protein sequence ID" value="KJP89218.1"/>
    <property type="molecule type" value="Genomic_DNA"/>
</dbReference>
<dbReference type="Gene3D" id="3.40.50.300">
    <property type="entry name" value="P-loop containing nucleotide triphosphate hydrolases"/>
    <property type="match status" value="1"/>
</dbReference>
<dbReference type="OrthoDB" id="9972657at2759"/>
<gene>
    <name evidence="1" type="ORF">AK88_01096</name>
</gene>
<evidence type="ECO:0000313" key="1">
    <source>
        <dbReference type="EMBL" id="KJP89218.1"/>
    </source>
</evidence>
<dbReference type="GO" id="GO:0016301">
    <property type="term" value="F:kinase activity"/>
    <property type="evidence" value="ECO:0007669"/>
    <property type="project" value="TreeGrafter"/>
</dbReference>
<sequence length="533" mass="63095">MNCAFLFYGKPCSGKDTFINLLLQEREQLQLFLYLFKHLVHKHDSYVCTKEKIFFIQLIKYYYRIGNPKRKVSICWAHGGETDQTVSFLFLVQLTRHLLRIWRSSAWDPGAGFKKANNGQAKEQLLPRGVPPRGATRQLYRTLRKAPQRNPLKRTKVLHQSSTFPLICYLYRRKDEWMRHYHSYLNRNKIKIFYISSDYIEKQLYHGHPPQVTSLCPSTVGEGELHLLLNRRYTVYGRQKHYRGVYYPVVKRTTIKGGHSMIIRGDSDKKAKGMNRAKKPTCANQLKYWRVARRIAYSYCASLMRGRNQRCSNSSRGGMDGHVFILLNDTFHLPSMRKKYYLLCRRYHFKYAQIYLKAPLNICLQRNRRRKKFKPIADKTIVRNHFYHQKYAVRFRGACQARSPNQVNVVRGGRKWQKKVLSIQVDSAAPQKVCRLTDTLRLIYSHFDEFRNEDKGKASHKVKEVKRDNLPNRLDLLNLMINKIIHEKLKSLPNERKNECAKKFRVIKLKLLKECRDGKDYFVEDLNDMFNVG</sequence>
<organism evidence="1 2">
    <name type="scientific">Plasmodium fragile</name>
    <dbReference type="NCBI Taxonomy" id="5857"/>
    <lineage>
        <taxon>Eukaryota</taxon>
        <taxon>Sar</taxon>
        <taxon>Alveolata</taxon>
        <taxon>Apicomplexa</taxon>
        <taxon>Aconoidasida</taxon>
        <taxon>Haemosporida</taxon>
        <taxon>Plasmodiidae</taxon>
        <taxon>Plasmodium</taxon>
        <taxon>Plasmodium (Plasmodium)</taxon>
    </lineage>
</organism>
<dbReference type="VEuPathDB" id="PlasmoDB:AK88_01096"/>
<evidence type="ECO:0008006" key="3">
    <source>
        <dbReference type="Google" id="ProtNLM"/>
    </source>
</evidence>
<dbReference type="RefSeq" id="XP_012334157.1">
    <property type="nucleotide sequence ID" value="XM_012478734.1"/>
</dbReference>
<dbReference type="PANTHER" id="PTHR20873:SF0">
    <property type="entry name" value="L-SERYL-TRNA(SEC) KINASE"/>
    <property type="match status" value="1"/>
</dbReference>
<dbReference type="PANTHER" id="PTHR20873">
    <property type="entry name" value="L-SERYL-TRNA(SEC) KINASE"/>
    <property type="match status" value="1"/>
</dbReference>
<dbReference type="OMA" id="FYGPPCS"/>
<dbReference type="GeneID" id="24266410"/>
<reference evidence="1 2" key="1">
    <citation type="submission" date="2014-03" db="EMBL/GenBank/DDBJ databases">
        <title>The Genome Sequence of Plasmodium fragile nilgiri.</title>
        <authorList>
            <consortium name="The Broad Institute Genomics Platform"/>
            <consortium name="The Broad Institute Genome Sequencing Center for Infectious Disease"/>
            <person name="Neafsey D."/>
            <person name="Duraisingh M."/>
            <person name="Young S.K."/>
            <person name="Zeng Q."/>
            <person name="Gargeya S."/>
            <person name="Abouelleil A."/>
            <person name="Alvarado L."/>
            <person name="Chapman S.B."/>
            <person name="Gainer-Dewar J."/>
            <person name="Goldberg J."/>
            <person name="Griggs A."/>
            <person name="Gujja S."/>
            <person name="Hansen M."/>
            <person name="Howarth C."/>
            <person name="Imamovic A."/>
            <person name="Larimer J."/>
            <person name="Pearson M."/>
            <person name="Poon T.W."/>
            <person name="Priest M."/>
            <person name="Roberts A."/>
            <person name="Saif S."/>
            <person name="Shea T."/>
            <person name="Sykes S."/>
            <person name="Wortman J."/>
            <person name="Nusbaum C."/>
            <person name="Birren B."/>
        </authorList>
    </citation>
    <scope>NUCLEOTIDE SEQUENCE [LARGE SCALE GENOMIC DNA]</scope>
    <source>
        <strain evidence="2">nilgiri</strain>
    </source>
</reference>
<accession>A0A0D9QQM0</accession>
<proteinExistence type="predicted"/>
<dbReference type="GO" id="GO:0000049">
    <property type="term" value="F:tRNA binding"/>
    <property type="evidence" value="ECO:0007669"/>
    <property type="project" value="TreeGrafter"/>
</dbReference>
<protein>
    <recommendedName>
        <fullName evidence="3">L-seryl-tRNA(Sec) kinase</fullName>
    </recommendedName>
</protein>